<evidence type="ECO:0000256" key="1">
    <source>
        <dbReference type="SAM" id="MobiDB-lite"/>
    </source>
</evidence>
<dbReference type="Proteomes" id="UP000054691">
    <property type="component" value="Unassembled WGS sequence"/>
</dbReference>
<dbReference type="Proteomes" id="UP000254476">
    <property type="component" value="Unassembled WGS sequence"/>
</dbReference>
<feature type="region of interest" description="Disordered" evidence="1">
    <location>
        <begin position="1"/>
        <end position="28"/>
    </location>
</feature>
<sequence length="86" mass="9944">MNKPTKVVAPKSTEITTEIDGTQDTENKKEKGRYEDYITNMKLLKNNLTFFSSLIEKNIKNPNDENLKELQNYVEHLPLCKSPKSN</sequence>
<evidence type="ECO:0000313" key="2">
    <source>
        <dbReference type="EMBL" id="KTD10721.1"/>
    </source>
</evidence>
<dbReference type="STRING" id="45066.Lgra_1687"/>
<feature type="compositionally biased region" description="Polar residues" evidence="1">
    <location>
        <begin position="13"/>
        <end position="24"/>
    </location>
</feature>
<reference evidence="2 4" key="1">
    <citation type="submission" date="2015-11" db="EMBL/GenBank/DDBJ databases">
        <title>Genomic analysis of 38 Legionella species identifies large and diverse effector repertoires.</title>
        <authorList>
            <person name="Burstein D."/>
            <person name="Amaro F."/>
            <person name="Zusman T."/>
            <person name="Lifshitz Z."/>
            <person name="Cohen O."/>
            <person name="Gilbert J.A."/>
            <person name="Pupko T."/>
            <person name="Shuman H.A."/>
            <person name="Segal G."/>
        </authorList>
    </citation>
    <scope>NUCLEOTIDE SEQUENCE [LARGE SCALE GENOMIC DNA]</scope>
    <source>
        <strain evidence="2 4">Lyon 8420412</strain>
    </source>
</reference>
<dbReference type="EMBL" id="LNYE01000022">
    <property type="protein sequence ID" value="KTD10721.1"/>
    <property type="molecule type" value="Genomic_DNA"/>
</dbReference>
<dbReference type="EMBL" id="UGOB01000001">
    <property type="protein sequence ID" value="STX43798.1"/>
    <property type="molecule type" value="Genomic_DNA"/>
</dbReference>
<dbReference type="AlphaFoldDB" id="A0A378J9G3"/>
<evidence type="ECO:0000313" key="5">
    <source>
        <dbReference type="Proteomes" id="UP000254476"/>
    </source>
</evidence>
<protein>
    <submittedName>
        <fullName evidence="3">Uncharacterized protein</fullName>
    </submittedName>
</protein>
<evidence type="ECO:0000313" key="4">
    <source>
        <dbReference type="Proteomes" id="UP000054691"/>
    </source>
</evidence>
<accession>A0A378J9G3</accession>
<proteinExistence type="predicted"/>
<evidence type="ECO:0000313" key="3">
    <source>
        <dbReference type="EMBL" id="STX43798.1"/>
    </source>
</evidence>
<name>A0A378J9G3_9GAMM</name>
<dbReference type="RefSeq" id="WP_058498831.1">
    <property type="nucleotide sequence ID" value="NZ_CAAAHW010000001.1"/>
</dbReference>
<organism evidence="3 5">
    <name type="scientific">Legionella gratiana</name>
    <dbReference type="NCBI Taxonomy" id="45066"/>
    <lineage>
        <taxon>Bacteria</taxon>
        <taxon>Pseudomonadati</taxon>
        <taxon>Pseudomonadota</taxon>
        <taxon>Gammaproteobacteria</taxon>
        <taxon>Legionellales</taxon>
        <taxon>Legionellaceae</taxon>
        <taxon>Legionella</taxon>
    </lineage>
</organism>
<reference evidence="3 5" key="2">
    <citation type="submission" date="2018-06" db="EMBL/GenBank/DDBJ databases">
        <authorList>
            <consortium name="Pathogen Informatics"/>
            <person name="Doyle S."/>
        </authorList>
    </citation>
    <scope>NUCLEOTIDE SEQUENCE [LARGE SCALE GENOMIC DNA]</scope>
    <source>
        <strain evidence="3 5">NCTC12388</strain>
    </source>
</reference>
<keyword evidence="4" id="KW-1185">Reference proteome</keyword>
<gene>
    <name evidence="2" type="ORF">Lgra_1687</name>
    <name evidence="3" type="ORF">NCTC12388_01217</name>
</gene>